<dbReference type="Pfam" id="PF13374">
    <property type="entry name" value="TPR_10"/>
    <property type="match status" value="2"/>
</dbReference>
<dbReference type="GO" id="GO:0005874">
    <property type="term" value="C:microtubule"/>
    <property type="evidence" value="ECO:0007669"/>
    <property type="project" value="UniProtKB-UniRule"/>
</dbReference>
<dbReference type="SUPFAM" id="SSF48452">
    <property type="entry name" value="TPR-like"/>
    <property type="match status" value="2"/>
</dbReference>
<dbReference type="PRINTS" id="PR00381">
    <property type="entry name" value="KINESINLIGHT"/>
</dbReference>
<dbReference type="AlphaFoldDB" id="A0A819RN51"/>
<feature type="repeat" description="TPR" evidence="3">
    <location>
        <begin position="105"/>
        <end position="138"/>
    </location>
</feature>
<dbReference type="Pfam" id="PF13424">
    <property type="entry name" value="TPR_12"/>
    <property type="match status" value="3"/>
</dbReference>
<dbReference type="PROSITE" id="PS50005">
    <property type="entry name" value="TPR"/>
    <property type="match status" value="5"/>
</dbReference>
<dbReference type="PANTHER" id="PTHR45641:SF19">
    <property type="entry name" value="NEPHROCYSTIN-3"/>
    <property type="match status" value="1"/>
</dbReference>
<dbReference type="InterPro" id="IPR019734">
    <property type="entry name" value="TPR_rpt"/>
</dbReference>
<evidence type="ECO:0000313" key="6">
    <source>
        <dbReference type="EMBL" id="CAF4043408.1"/>
    </source>
</evidence>
<keyword evidence="4" id="KW-0963">Cytoplasm</keyword>
<keyword evidence="2 3" id="KW-0802">TPR repeat</keyword>
<comment type="function">
    <text evidence="4">Kinesin is a microtubule-associated force-producing protein that play a role in organelle transport.</text>
</comment>
<dbReference type="InterPro" id="IPR011990">
    <property type="entry name" value="TPR-like_helical_dom_sf"/>
</dbReference>
<protein>
    <recommendedName>
        <fullName evidence="4">Kinesin light chain</fullName>
    </recommendedName>
</protein>
<comment type="similarity">
    <text evidence="4">Belongs to the kinesin light chain family.</text>
</comment>
<name>A0A819RN51_9BILA</name>
<dbReference type="PROSITE" id="PS50293">
    <property type="entry name" value="TPR_REGION"/>
    <property type="match status" value="1"/>
</dbReference>
<evidence type="ECO:0000256" key="2">
    <source>
        <dbReference type="ARBA" id="ARBA00022803"/>
    </source>
</evidence>
<dbReference type="PANTHER" id="PTHR45641">
    <property type="entry name" value="TETRATRICOPEPTIDE REPEAT PROTEIN (AFU_ORTHOLOGUE AFUA_6G03870)"/>
    <property type="match status" value="1"/>
</dbReference>
<evidence type="ECO:0000313" key="7">
    <source>
        <dbReference type="Proteomes" id="UP000663881"/>
    </source>
</evidence>
<evidence type="ECO:0000256" key="3">
    <source>
        <dbReference type="PROSITE-ProRule" id="PRU00339"/>
    </source>
</evidence>
<feature type="repeat" description="TPR" evidence="3">
    <location>
        <begin position="150"/>
        <end position="183"/>
    </location>
</feature>
<feature type="repeat" description="TPR" evidence="3">
    <location>
        <begin position="233"/>
        <end position="266"/>
    </location>
</feature>
<keyword evidence="4" id="KW-0493">Microtubule</keyword>
<comment type="caution">
    <text evidence="6">The sequence shown here is derived from an EMBL/GenBank/DDBJ whole genome shotgun (WGS) entry which is preliminary data.</text>
</comment>
<dbReference type="Pfam" id="PF00515">
    <property type="entry name" value="TPR_1"/>
    <property type="match status" value="1"/>
</dbReference>
<reference evidence="6" key="1">
    <citation type="submission" date="2021-02" db="EMBL/GenBank/DDBJ databases">
        <authorList>
            <person name="Nowell W R."/>
        </authorList>
    </citation>
    <scope>NUCLEOTIDE SEQUENCE</scope>
</reference>
<evidence type="ECO:0000256" key="1">
    <source>
        <dbReference type="ARBA" id="ARBA00022737"/>
    </source>
</evidence>
<dbReference type="OrthoDB" id="19588at2759"/>
<organism evidence="6 7">
    <name type="scientific">Adineta steineri</name>
    <dbReference type="NCBI Taxonomy" id="433720"/>
    <lineage>
        <taxon>Eukaryota</taxon>
        <taxon>Metazoa</taxon>
        <taxon>Spiralia</taxon>
        <taxon>Gnathifera</taxon>
        <taxon>Rotifera</taxon>
        <taxon>Eurotatoria</taxon>
        <taxon>Bdelloidea</taxon>
        <taxon>Adinetida</taxon>
        <taxon>Adinetidae</taxon>
        <taxon>Adineta</taxon>
    </lineage>
</organism>
<dbReference type="SMART" id="SM00028">
    <property type="entry name" value="TPR"/>
    <property type="match status" value="11"/>
</dbReference>
<feature type="repeat" description="TPR" evidence="3">
    <location>
        <begin position="274"/>
        <end position="307"/>
    </location>
</feature>
<proteinExistence type="inferred from homology"/>
<comment type="subcellular location">
    <subcellularLocation>
        <location evidence="4">Cytoplasm</location>
        <location evidence="4">Cytoskeleton</location>
    </subcellularLocation>
</comment>
<gene>
    <name evidence="6" type="ORF">OKA104_LOCUS32324</name>
    <name evidence="5" type="ORF">VCS650_LOCUS6958</name>
</gene>
<dbReference type="SUPFAM" id="SSF81901">
    <property type="entry name" value="HCP-like"/>
    <property type="match status" value="1"/>
</dbReference>
<dbReference type="EMBL" id="CAJOAY010003860">
    <property type="protein sequence ID" value="CAF4043408.1"/>
    <property type="molecule type" value="Genomic_DNA"/>
</dbReference>
<dbReference type="EMBL" id="CAJNON010000043">
    <property type="protein sequence ID" value="CAF0856490.1"/>
    <property type="molecule type" value="Genomic_DNA"/>
</dbReference>
<sequence length="493" mass="55936">MCCKPNGLLDYYREQLTYTKDNESHSGLLALGGFLSEMADYKRAEHYYQMLLNELPFDHHDVCFVHSNLGYLHATQGYVETAVECYQRALNSLEDHVPWDHRNFAPILNNLGSAYLELNRTDEALAIYERALNINQSPRNIESTDSRMTATLYNNLGTIYLQREDYVRAVNNFMAATALENVLPSNHPTLAISYNNLAEILKEGAQFEKALQFHTIALNILRSSILPDHPDIATTLNNIGSIHFHMDDRAKALTFYEEALSIQMRSKAKDVDLASTFSNIGSVFMANGDASSALTHHQKALAIYRRSLPSQHIFEATALSNVGDTLKMMGRYVEALDYFDQALSIQCLPNHVRGLIYNNVAGLYRTLQQIEKALKHYLLAFELLSEHLASDHPDVAKVCTNLSTIYSDMNDEEHALDYGKRAHVILSATLSPNHYDLAVSHNNLAMILARNGQFRRAIEHIRQAVRIAWTQNHFKLFLVSQLNRLTILEEFSL</sequence>
<dbReference type="Proteomes" id="UP000663881">
    <property type="component" value="Unassembled WGS sequence"/>
</dbReference>
<comment type="subunit">
    <text evidence="4">Oligomeric complex composed of two heavy chains and two light chains.</text>
</comment>
<dbReference type="GO" id="GO:0005871">
    <property type="term" value="C:kinesin complex"/>
    <property type="evidence" value="ECO:0007669"/>
    <property type="project" value="UniProtKB-UniRule"/>
</dbReference>
<keyword evidence="1" id="KW-0677">Repeat</keyword>
<evidence type="ECO:0000256" key="4">
    <source>
        <dbReference type="RuleBase" id="RU367020"/>
    </source>
</evidence>
<dbReference type="Proteomes" id="UP000663891">
    <property type="component" value="Unassembled WGS sequence"/>
</dbReference>
<accession>A0A819RN51</accession>
<evidence type="ECO:0000313" key="5">
    <source>
        <dbReference type="EMBL" id="CAF0856490.1"/>
    </source>
</evidence>
<dbReference type="Gene3D" id="1.25.40.10">
    <property type="entry name" value="Tetratricopeptide repeat domain"/>
    <property type="match status" value="4"/>
</dbReference>
<keyword evidence="4" id="KW-0505">Motor protein</keyword>
<keyword evidence="4" id="KW-0206">Cytoskeleton</keyword>
<feature type="repeat" description="TPR" evidence="3">
    <location>
        <begin position="316"/>
        <end position="349"/>
    </location>
</feature>
<dbReference type="Pfam" id="PF13181">
    <property type="entry name" value="TPR_8"/>
    <property type="match status" value="1"/>
</dbReference>